<organism evidence="2">
    <name type="scientific">marine metagenome</name>
    <dbReference type="NCBI Taxonomy" id="408172"/>
    <lineage>
        <taxon>unclassified sequences</taxon>
        <taxon>metagenomes</taxon>
        <taxon>ecological metagenomes</taxon>
    </lineage>
</organism>
<dbReference type="EMBL" id="UINC01003752">
    <property type="protein sequence ID" value="SVA08957.1"/>
    <property type="molecule type" value="Genomic_DNA"/>
</dbReference>
<dbReference type="Pfam" id="PF14347">
    <property type="entry name" value="DUF4399"/>
    <property type="match status" value="1"/>
</dbReference>
<dbReference type="InterPro" id="IPR025512">
    <property type="entry name" value="DUF4399"/>
</dbReference>
<evidence type="ECO:0000313" key="2">
    <source>
        <dbReference type="EMBL" id="SVA08957.1"/>
    </source>
</evidence>
<accession>A0A381T2M7</accession>
<reference evidence="2" key="1">
    <citation type="submission" date="2018-05" db="EMBL/GenBank/DDBJ databases">
        <authorList>
            <person name="Lanie J.A."/>
            <person name="Ng W.-L."/>
            <person name="Kazmierczak K.M."/>
            <person name="Andrzejewski T.M."/>
            <person name="Davidsen T.M."/>
            <person name="Wayne K.J."/>
            <person name="Tettelin H."/>
            <person name="Glass J.I."/>
            <person name="Rusch D."/>
            <person name="Podicherti R."/>
            <person name="Tsui H.-C.T."/>
            <person name="Winkler M.E."/>
        </authorList>
    </citation>
    <scope>NUCLEOTIDE SEQUENCE</scope>
</reference>
<sequence>MPDSLIKSLIKYFTIKSICLLIGVSVIYAGDTPSVPGTKIYFINIKDGQVLKSPFLVQFGLTGEMGIAPALADWPDTGHHHLIINAPPPNENKAISKKQLHLHKGQTEITIKLPPGKHTLQAVLGDYSHIPHDPPVMSEVISVTVE</sequence>
<protein>
    <recommendedName>
        <fullName evidence="1">DUF4399 domain-containing protein</fullName>
    </recommendedName>
</protein>
<name>A0A381T2M7_9ZZZZ</name>
<gene>
    <name evidence="2" type="ORF">METZ01_LOCUS61811</name>
</gene>
<feature type="domain" description="DUF4399" evidence="1">
    <location>
        <begin position="57"/>
        <end position="146"/>
    </location>
</feature>
<dbReference type="AlphaFoldDB" id="A0A381T2M7"/>
<evidence type="ECO:0000259" key="1">
    <source>
        <dbReference type="Pfam" id="PF14347"/>
    </source>
</evidence>
<proteinExistence type="predicted"/>